<keyword evidence="6 8" id="KW-0472">Membrane</keyword>
<dbReference type="InterPro" id="IPR000595">
    <property type="entry name" value="cNMP-bd_dom"/>
</dbReference>
<dbReference type="SMART" id="SM00100">
    <property type="entry name" value="cNMP"/>
    <property type="match status" value="1"/>
</dbReference>
<feature type="region of interest" description="Disordered" evidence="7">
    <location>
        <begin position="2005"/>
        <end position="2068"/>
    </location>
</feature>
<evidence type="ECO:0000313" key="11">
    <source>
        <dbReference type="Proteomes" id="UP000747399"/>
    </source>
</evidence>
<feature type="transmembrane region" description="Helical" evidence="8">
    <location>
        <begin position="431"/>
        <end position="452"/>
    </location>
</feature>
<evidence type="ECO:0000256" key="1">
    <source>
        <dbReference type="ARBA" id="ARBA00004141"/>
    </source>
</evidence>
<reference evidence="10" key="1">
    <citation type="journal article" date="2021" name="Proc. Natl. Acad. Sci. U.S.A.">
        <title>Three genomes in the algal genus Volvox reveal the fate of a haploid sex-determining region after a transition to homothallism.</title>
        <authorList>
            <person name="Yamamoto K."/>
            <person name="Hamaji T."/>
            <person name="Kawai-Toyooka H."/>
            <person name="Matsuzaki R."/>
            <person name="Takahashi F."/>
            <person name="Nishimura Y."/>
            <person name="Kawachi M."/>
            <person name="Noguchi H."/>
            <person name="Minakuchi Y."/>
            <person name="Umen J.G."/>
            <person name="Toyoda A."/>
            <person name="Nozaki H."/>
        </authorList>
    </citation>
    <scope>NUCLEOTIDE SEQUENCE</scope>
    <source>
        <strain evidence="10">NIES-3780</strain>
    </source>
</reference>
<evidence type="ECO:0000256" key="3">
    <source>
        <dbReference type="ARBA" id="ARBA00022692"/>
    </source>
</evidence>
<evidence type="ECO:0000256" key="7">
    <source>
        <dbReference type="SAM" id="MobiDB-lite"/>
    </source>
</evidence>
<dbReference type="EMBL" id="BNCO01000017">
    <property type="protein sequence ID" value="GIL54251.1"/>
    <property type="molecule type" value="Genomic_DNA"/>
</dbReference>
<dbReference type="Pfam" id="PF00027">
    <property type="entry name" value="cNMP_binding"/>
    <property type="match status" value="1"/>
</dbReference>
<comment type="caution">
    <text evidence="10">The sequence shown here is derived from an EMBL/GenBank/DDBJ whole genome shotgun (WGS) entry which is preliminary data.</text>
</comment>
<keyword evidence="2" id="KW-0813">Transport</keyword>
<keyword evidence="11" id="KW-1185">Reference proteome</keyword>
<feature type="region of interest" description="Disordered" evidence="7">
    <location>
        <begin position="96"/>
        <end position="137"/>
    </location>
</feature>
<feature type="region of interest" description="Disordered" evidence="7">
    <location>
        <begin position="894"/>
        <end position="941"/>
    </location>
</feature>
<feature type="compositionally biased region" description="Polar residues" evidence="7">
    <location>
        <begin position="99"/>
        <end position="117"/>
    </location>
</feature>
<evidence type="ECO:0000259" key="9">
    <source>
        <dbReference type="PROSITE" id="PS50042"/>
    </source>
</evidence>
<feature type="region of interest" description="Disordered" evidence="7">
    <location>
        <begin position="1917"/>
        <end position="1938"/>
    </location>
</feature>
<evidence type="ECO:0000256" key="5">
    <source>
        <dbReference type="ARBA" id="ARBA00023065"/>
    </source>
</evidence>
<feature type="compositionally biased region" description="Polar residues" evidence="7">
    <location>
        <begin position="1174"/>
        <end position="1186"/>
    </location>
</feature>
<feature type="compositionally biased region" description="Low complexity" evidence="7">
    <location>
        <begin position="1295"/>
        <end position="1306"/>
    </location>
</feature>
<keyword evidence="4 8" id="KW-1133">Transmembrane helix</keyword>
<dbReference type="InterPro" id="IPR005821">
    <property type="entry name" value="Ion_trans_dom"/>
</dbReference>
<proteinExistence type="predicted"/>
<feature type="transmembrane region" description="Helical" evidence="8">
    <location>
        <begin position="403"/>
        <end position="419"/>
    </location>
</feature>
<dbReference type="SUPFAM" id="SSF51206">
    <property type="entry name" value="cAMP-binding domain-like"/>
    <property type="match status" value="1"/>
</dbReference>
<accession>A0A8J4B9F0</accession>
<feature type="compositionally biased region" description="Polar residues" evidence="7">
    <location>
        <begin position="2012"/>
        <end position="2026"/>
    </location>
</feature>
<feature type="region of interest" description="Disordered" evidence="7">
    <location>
        <begin position="24"/>
        <end position="55"/>
    </location>
</feature>
<dbReference type="SUPFAM" id="SSF81324">
    <property type="entry name" value="Voltage-gated potassium channels"/>
    <property type="match status" value="1"/>
</dbReference>
<feature type="domain" description="Cyclic nucleotide-binding" evidence="9">
    <location>
        <begin position="535"/>
        <end position="634"/>
    </location>
</feature>
<sequence length="2068" mass="214392">MAASVAFLHQVEYEAALNEFEEEAKRQYELHQDEERAEGDDTAKGEISRAQSAAVQRQKMQLRRRLLVRPGDVEKYDTRKSTAVASWLSAQESADKVSANAQGRRQSRDAGQSFSVARSSRRQDKQSQQHPQPNQNCRRRQSILLIASAAMVGDVHPRHSSSITTRTGIWHRILHLHAVIDGILPIYSPESFLRRAWDLIIMTLVIWTAVTVPLSVSFGLPDTPELDVAEYVITALFAFDLFANFRTAYYNHQAELVRDSAAITTHYMKTWFWIDLFGTIPFDSVVLWTGALKDVNKGTSNAELAALGFLKAPRLLRLGRLLCFLDRFKNAKIFRIVQLFMAMILISHWLACTWYMMYRFGGKDNADDWAFEVAISETPTDSVHGSSSHHANLQTADGSGTTLSMYVVTYYYSFLLLVGDNVTAYNNFERTFCVLVLIAGTFFYSAVVGQMATLVATMNVAVNRHGQKLLMVQDALRYAGVPDDHSEKVQKYYEYLQQRSHPGSEGMQFLQELPSSLHLSLCQFLHLRSLHMVPLFKDCEEGFMNALALRIRMISLSPSEVIFRVGDVGKEMYVIKKGCVAVTSPTQTMWGLLQPGEIFGEVALLSTGKRTANCTALGFVDLAVLTGPDLKAVMRDYPVSAAIIYERASARAAALQSKSKMWLDIPAHEEFYDCEEPNDAADARGSCGEDGGDGDVGGGGRSGVAVDNPSGGIIAEDGDAGSVVTSSSITSASLTSSSIAEKLIRDAGTVIASGSNICIGGGNYLGSEAVKNICIAALGGCPDGDGAATKAVAIITSGPACDDSGCRVGANAAVLCSETSQTTSTILRTPSLTVATRSGAGVPNGMPAPFNGRAPCMAWGDVVNPDADADAGAAPGGPAAATVAVTPLASCDSSTAIMPGNTAAPVESETRRHPLRGIGPPGRSSPPPPPPSDSCTSSPRPARLLTHVMTPLTTTFEPPASSAADPQLKSPWSSPAPSPQAAGPAAAPATESNASSGCSPFWDHTSLPPAQPLAAQTRIARISPVNVVTATVTSVARGGPTSRPGSPFEVAHLHPDKTPGSGAAGLTPASILGAPTPGTYRTAISRASSPSDCVMPPIDAVISNAVALENGGDGVANLIAAKDEDEVTWQVPHQTHRMWQGKNRNSPSGSAGTGSGGAAAARAADITHARSPGRSPQHNHQPSSEHLQGHLQGHQSSPFSLPPPTQQQPYDRYSRLPKAQIADDVSGESDEATPATATTPLEPFALLLQTSNGPSNGPIDPVAETSGSDIKAAFRHPSSRITPHRHGSVGGSGGSISVSDGSSVFSDRQPPAMKLSAASPAVVTAASADDRIWNSAEAVPVATGCEATSYWSRAGPVAEALDLSTPFTFSNAASASPSSREAPNRSGNLPMLSGGANTATGGSADAGASAAASAATSPPNTSTRVAVRRRSSCLRWLQAGPAPGTVPLSAASGSAIACETAVSGSASPATSASGPIATLLHTNGAAILRLSRRSSGLVPHAACSGGAVASAVAGESLSPPPSASSRRISRQSTGTCIIAPAPAEPVQVAEEELEWISTRPSYGALGRGLKTRRSSVCSILEEELAALAPGPFGPRHRIPSSGPMSCPAALQGIGRRSNRNSIADCRFEEDSTPKVCGSSDINTGMGAGTSTGMDMGTPTGAGPASAAAAVTENTGNRRGILQMPQSTISFLHCPQSGAATGSAGSDIGMRGIRSTWSGHMSRTAPPPAPHPDGVFVPRDSWEKLVQAMTRLTWFETALQQLTDLVTAQDAALSRLEQRAEQAAALGGAGHGAVDDGILAGIIPASILADATASAAATAGSGSGAVAAGVCGSAQTAVAVLSHSLSATSYGRSVPASRAATPGGGASSVGSLSLSDSQDANIQRVAAPRIRSVVRALTVSNRLRNSYGAGVARVSITSTPGPGQAPGIPDAATSSPTLAPTPHMAALRSARASDTPEGFAGLMSLRGSGGGHYQAAASDLSGGGSWAGAGVSTWDLEVLMGQGRRRRADSASGLPSGTQIRQGSSVSLPAHGSGLRTALKGAASMPSPLQESPSLLKPASGRLSSFKAY</sequence>
<dbReference type="InterPro" id="IPR018490">
    <property type="entry name" value="cNMP-bd_dom_sf"/>
</dbReference>
<evidence type="ECO:0000256" key="8">
    <source>
        <dbReference type="SAM" id="Phobius"/>
    </source>
</evidence>
<feature type="region of interest" description="Disordered" evidence="7">
    <location>
        <begin position="1279"/>
        <end position="1309"/>
    </location>
</feature>
<comment type="subcellular location">
    <subcellularLocation>
        <location evidence="1">Membrane</location>
        <topology evidence="1">Multi-pass membrane protein</topology>
    </subcellularLocation>
</comment>
<feature type="region of interest" description="Disordered" evidence="7">
    <location>
        <begin position="1371"/>
        <end position="1427"/>
    </location>
</feature>
<organism evidence="10 11">
    <name type="scientific">Volvox africanus</name>
    <dbReference type="NCBI Taxonomy" id="51714"/>
    <lineage>
        <taxon>Eukaryota</taxon>
        <taxon>Viridiplantae</taxon>
        <taxon>Chlorophyta</taxon>
        <taxon>core chlorophytes</taxon>
        <taxon>Chlorophyceae</taxon>
        <taxon>CS clade</taxon>
        <taxon>Chlamydomonadales</taxon>
        <taxon>Volvocaceae</taxon>
        <taxon>Volvox</taxon>
    </lineage>
</organism>
<dbReference type="PROSITE" id="PS50042">
    <property type="entry name" value="CNMP_BINDING_3"/>
    <property type="match status" value="1"/>
</dbReference>
<feature type="region of interest" description="Disordered" evidence="7">
    <location>
        <begin position="954"/>
        <end position="1003"/>
    </location>
</feature>
<protein>
    <recommendedName>
        <fullName evidence="9">Cyclic nucleotide-binding domain-containing protein</fullName>
    </recommendedName>
</protein>
<keyword evidence="5" id="KW-0406">Ion transport</keyword>
<dbReference type="Gene3D" id="1.10.287.70">
    <property type="match status" value="1"/>
</dbReference>
<dbReference type="GO" id="GO:0005886">
    <property type="term" value="C:plasma membrane"/>
    <property type="evidence" value="ECO:0007669"/>
    <property type="project" value="TreeGrafter"/>
</dbReference>
<dbReference type="PANTHER" id="PTHR10217:SF435">
    <property type="entry name" value="POTASSIUM VOLTAGE-GATED CHANNEL PROTEIN EAG"/>
    <property type="match status" value="1"/>
</dbReference>
<feature type="compositionally biased region" description="Low complexity" evidence="7">
    <location>
        <begin position="970"/>
        <end position="996"/>
    </location>
</feature>
<feature type="compositionally biased region" description="Pro residues" evidence="7">
    <location>
        <begin position="923"/>
        <end position="932"/>
    </location>
</feature>
<dbReference type="InterPro" id="IPR050818">
    <property type="entry name" value="KCNH_animal-type"/>
</dbReference>
<feature type="compositionally biased region" description="Basic and acidic residues" evidence="7">
    <location>
        <begin position="24"/>
        <end position="47"/>
    </location>
</feature>
<dbReference type="PANTHER" id="PTHR10217">
    <property type="entry name" value="VOLTAGE AND LIGAND GATED POTASSIUM CHANNEL"/>
    <property type="match status" value="1"/>
</dbReference>
<dbReference type="Proteomes" id="UP000747399">
    <property type="component" value="Unassembled WGS sequence"/>
</dbReference>
<feature type="transmembrane region" description="Helical" evidence="8">
    <location>
        <begin position="336"/>
        <end position="357"/>
    </location>
</feature>
<evidence type="ECO:0000256" key="6">
    <source>
        <dbReference type="ARBA" id="ARBA00023136"/>
    </source>
</evidence>
<feature type="transmembrane region" description="Helical" evidence="8">
    <location>
        <begin position="228"/>
        <end position="245"/>
    </location>
</feature>
<dbReference type="CDD" id="cd00038">
    <property type="entry name" value="CAP_ED"/>
    <property type="match status" value="1"/>
</dbReference>
<feature type="region of interest" description="Disordered" evidence="7">
    <location>
        <begin position="1853"/>
        <end position="1872"/>
    </location>
</feature>
<name>A0A8J4B9F0_9CHLO</name>
<feature type="compositionally biased region" description="Low complexity" evidence="7">
    <location>
        <begin position="1393"/>
        <end position="1425"/>
    </location>
</feature>
<dbReference type="GO" id="GO:0005249">
    <property type="term" value="F:voltage-gated potassium channel activity"/>
    <property type="evidence" value="ECO:0007669"/>
    <property type="project" value="TreeGrafter"/>
</dbReference>
<evidence type="ECO:0000256" key="4">
    <source>
        <dbReference type="ARBA" id="ARBA00022989"/>
    </source>
</evidence>
<dbReference type="Gene3D" id="2.60.120.10">
    <property type="entry name" value="Jelly Rolls"/>
    <property type="match status" value="1"/>
</dbReference>
<evidence type="ECO:0000256" key="2">
    <source>
        <dbReference type="ARBA" id="ARBA00022448"/>
    </source>
</evidence>
<feature type="region of interest" description="Disordered" evidence="7">
    <location>
        <begin position="1135"/>
        <end position="1211"/>
    </location>
</feature>
<keyword evidence="3 8" id="KW-0812">Transmembrane</keyword>
<dbReference type="InterPro" id="IPR014710">
    <property type="entry name" value="RmlC-like_jellyroll"/>
</dbReference>
<gene>
    <name evidence="10" type="ORF">Vafri_9829</name>
</gene>
<feature type="transmembrane region" description="Helical" evidence="8">
    <location>
        <begin position="196"/>
        <end position="216"/>
    </location>
</feature>
<evidence type="ECO:0000313" key="10">
    <source>
        <dbReference type="EMBL" id="GIL54251.1"/>
    </source>
</evidence>
<dbReference type="GO" id="GO:0042391">
    <property type="term" value="P:regulation of membrane potential"/>
    <property type="evidence" value="ECO:0007669"/>
    <property type="project" value="TreeGrafter"/>
</dbReference>
<feature type="compositionally biased region" description="Low complexity" evidence="7">
    <location>
        <begin position="1371"/>
        <end position="1386"/>
    </location>
</feature>
<dbReference type="Pfam" id="PF00520">
    <property type="entry name" value="Ion_trans"/>
    <property type="match status" value="1"/>
</dbReference>